<organism evidence="1 2">
    <name type="scientific">Corynebacterium renale</name>
    <dbReference type="NCBI Taxonomy" id="1724"/>
    <lineage>
        <taxon>Bacteria</taxon>
        <taxon>Bacillati</taxon>
        <taxon>Actinomycetota</taxon>
        <taxon>Actinomycetes</taxon>
        <taxon>Mycobacteriales</taxon>
        <taxon>Corynebacteriaceae</taxon>
        <taxon>Corynebacterium</taxon>
    </lineage>
</organism>
<evidence type="ECO:0000313" key="1">
    <source>
        <dbReference type="EMBL" id="PFG27399.1"/>
    </source>
</evidence>
<name>A0A2A9DNC4_9CORY</name>
<evidence type="ECO:0000313" key="2">
    <source>
        <dbReference type="Proteomes" id="UP000221653"/>
    </source>
</evidence>
<proteinExistence type="predicted"/>
<comment type="caution">
    <text evidence="1">The sequence shown here is derived from an EMBL/GenBank/DDBJ whole genome shotgun (WGS) entry which is preliminary data.</text>
</comment>
<dbReference type="AlphaFoldDB" id="A0A2A9DNC4"/>
<sequence>MDCGHIMADDLYLSAVDFNVERCLIPASQYMGSISGIGGNLVGNLFAGLKTLASGLPS</sequence>
<accession>A0A2A9DNC4</accession>
<protein>
    <submittedName>
        <fullName evidence="1">Uncharacterized protein</fullName>
    </submittedName>
</protein>
<keyword evidence="2" id="KW-1185">Reference proteome</keyword>
<gene>
    <name evidence="1" type="ORF">ATK06_0455</name>
</gene>
<reference evidence="1 2" key="1">
    <citation type="submission" date="2017-10" db="EMBL/GenBank/DDBJ databases">
        <title>Sequencing the genomes of 1000 actinobacteria strains.</title>
        <authorList>
            <person name="Klenk H.-P."/>
        </authorList>
    </citation>
    <scope>NUCLEOTIDE SEQUENCE [LARGE SCALE GENOMIC DNA]</scope>
    <source>
        <strain evidence="1 2">DSM 20688</strain>
    </source>
</reference>
<dbReference type="STRING" id="1724.GCA_001044175_00764"/>
<dbReference type="EMBL" id="PDJF01000001">
    <property type="protein sequence ID" value="PFG27399.1"/>
    <property type="molecule type" value="Genomic_DNA"/>
</dbReference>
<dbReference type="Proteomes" id="UP000221653">
    <property type="component" value="Unassembled WGS sequence"/>
</dbReference>